<organism evidence="1 2">
    <name type="scientific">Dyella monticola</name>
    <dbReference type="NCBI Taxonomy" id="1927958"/>
    <lineage>
        <taxon>Bacteria</taxon>
        <taxon>Pseudomonadati</taxon>
        <taxon>Pseudomonadota</taxon>
        <taxon>Gammaproteobacteria</taxon>
        <taxon>Lysobacterales</taxon>
        <taxon>Rhodanobacteraceae</taxon>
        <taxon>Dyella</taxon>
    </lineage>
</organism>
<evidence type="ECO:0000313" key="1">
    <source>
        <dbReference type="EMBL" id="RDS83878.1"/>
    </source>
</evidence>
<dbReference type="Pfam" id="PF13578">
    <property type="entry name" value="Methyltransf_24"/>
    <property type="match status" value="1"/>
</dbReference>
<accession>A0A370X681</accession>
<dbReference type="Proteomes" id="UP000254258">
    <property type="component" value="Unassembled WGS sequence"/>
</dbReference>
<evidence type="ECO:0000313" key="2">
    <source>
        <dbReference type="Proteomes" id="UP000254258"/>
    </source>
</evidence>
<dbReference type="Gene3D" id="3.40.50.150">
    <property type="entry name" value="Vaccinia Virus protein VP39"/>
    <property type="match status" value="1"/>
</dbReference>
<protein>
    <submittedName>
        <fullName evidence="1">Class I SAM-dependent methyltransferase</fullName>
    </submittedName>
</protein>
<dbReference type="InterPro" id="IPR029063">
    <property type="entry name" value="SAM-dependent_MTases_sf"/>
</dbReference>
<dbReference type="GO" id="GO:0008168">
    <property type="term" value="F:methyltransferase activity"/>
    <property type="evidence" value="ECO:0007669"/>
    <property type="project" value="UniProtKB-KW"/>
</dbReference>
<reference evidence="1 2" key="1">
    <citation type="submission" date="2018-07" db="EMBL/GenBank/DDBJ databases">
        <title>Dyella monticola sp. nov. and Dyella psychrodurans sp. nov. isolated from monsoon evergreen broad-leaved forest soil of Dinghu Mountain, China.</title>
        <authorList>
            <person name="Gao Z."/>
            <person name="Qiu L."/>
        </authorList>
    </citation>
    <scope>NUCLEOTIDE SEQUENCE [LARGE SCALE GENOMIC DNA]</scope>
    <source>
        <strain evidence="1 2">4G-K06</strain>
    </source>
</reference>
<keyword evidence="2" id="KW-1185">Reference proteome</keyword>
<dbReference type="GO" id="GO:0032259">
    <property type="term" value="P:methylation"/>
    <property type="evidence" value="ECO:0007669"/>
    <property type="project" value="UniProtKB-KW"/>
</dbReference>
<keyword evidence="1" id="KW-0489">Methyltransferase</keyword>
<comment type="caution">
    <text evidence="1">The sequence shown here is derived from an EMBL/GenBank/DDBJ whole genome shotgun (WGS) entry which is preliminary data.</text>
</comment>
<name>A0A370X681_9GAMM</name>
<dbReference type="AlphaFoldDB" id="A0A370X681"/>
<dbReference type="RefSeq" id="WP_115494585.1">
    <property type="nucleotide sequence ID" value="NZ_QRBE01000002.1"/>
</dbReference>
<keyword evidence="1" id="KW-0808">Transferase</keyword>
<dbReference type="SUPFAM" id="SSF53335">
    <property type="entry name" value="S-adenosyl-L-methionine-dependent methyltransferases"/>
    <property type="match status" value="1"/>
</dbReference>
<gene>
    <name evidence="1" type="ORF">DWU98_06125</name>
</gene>
<dbReference type="OrthoDB" id="9795498at2"/>
<proteinExistence type="predicted"/>
<dbReference type="EMBL" id="QRBE01000002">
    <property type="protein sequence ID" value="RDS83878.1"/>
    <property type="molecule type" value="Genomic_DNA"/>
</dbReference>
<sequence>MSKPGLNNPASNKPAFEDGHFYSPIVSQREVAADKTRIWQKRARLPAIDLNPPLHRELLHHRFPALVDGFDYPTTGVDDSELNRFYEDNGQFENLDPRVLFCMMRMLRPKRIVEVGSGYSTLLMMDVNERFLGSEVHITSIEPYPRPFLPIAEVNGRIRLLRHRAQDVDMPIFDQLREGDILFIDSSHVSKTGSDVNHLFLDVLPRLHHGVYVHIHDIFLPWEYPEEWVIKEGRSWNEQYLLNAFLQFNKEFRVIFGACYASRQFPDAVKKLTGIRHPGGGSFWMRRRRPVGALAPTVRRVLADFRKQGYWRP</sequence>